<reference evidence="1 2" key="1">
    <citation type="submission" date="2020-09" db="EMBL/GenBank/DDBJ databases">
        <title>Draft genome of Gelidibacter salicanalis PAMC21136.</title>
        <authorList>
            <person name="Park H."/>
        </authorList>
    </citation>
    <scope>NUCLEOTIDE SEQUENCE [LARGE SCALE GENOMIC DNA]</scope>
    <source>
        <strain evidence="1 2">PAMC21136</strain>
    </source>
</reference>
<sequence length="51" mass="5581">MYTCLKAFRSLTSLLSIVVNVLNSVPLKNKKIVMDGTYMLLNEADGGGHSH</sequence>
<comment type="caution">
    <text evidence="1">The sequence shown here is derived from an EMBL/GenBank/DDBJ whole genome shotgun (WGS) entry which is preliminary data.</text>
</comment>
<dbReference type="RefSeq" id="WP_199597786.1">
    <property type="nucleotide sequence ID" value="NZ_JAEHJZ010000008.1"/>
</dbReference>
<protein>
    <submittedName>
        <fullName evidence="1">Uncharacterized protein</fullName>
    </submittedName>
</protein>
<dbReference type="EMBL" id="JAEHJZ010000008">
    <property type="protein sequence ID" value="MBJ7880042.1"/>
    <property type="molecule type" value="Genomic_DNA"/>
</dbReference>
<dbReference type="AlphaFoldDB" id="A0A934KJ87"/>
<proteinExistence type="predicted"/>
<accession>A0A934KJ87</accession>
<keyword evidence="2" id="KW-1185">Reference proteome</keyword>
<name>A0A934KJ87_9FLAO</name>
<evidence type="ECO:0000313" key="1">
    <source>
        <dbReference type="EMBL" id="MBJ7880042.1"/>
    </source>
</evidence>
<evidence type="ECO:0000313" key="2">
    <source>
        <dbReference type="Proteomes" id="UP000662373"/>
    </source>
</evidence>
<gene>
    <name evidence="1" type="ORF">JEM65_05160</name>
</gene>
<dbReference type="Proteomes" id="UP000662373">
    <property type="component" value="Unassembled WGS sequence"/>
</dbReference>
<organism evidence="1 2">
    <name type="scientific">Gelidibacter salicanalis</name>
    <dbReference type="NCBI Taxonomy" id="291193"/>
    <lineage>
        <taxon>Bacteria</taxon>
        <taxon>Pseudomonadati</taxon>
        <taxon>Bacteroidota</taxon>
        <taxon>Flavobacteriia</taxon>
        <taxon>Flavobacteriales</taxon>
        <taxon>Flavobacteriaceae</taxon>
        <taxon>Gelidibacter</taxon>
    </lineage>
</organism>